<name>T0LB72_9MICR</name>
<dbReference type="OrthoDB" id="187617at2759"/>
<dbReference type="HOGENOM" id="CLU_2705446_0_0_1"/>
<proteinExistence type="predicted"/>
<dbReference type="Proteomes" id="UP000053780">
    <property type="component" value="Unassembled WGS sequence"/>
</dbReference>
<accession>T0LB72</accession>
<evidence type="ECO:0000313" key="1">
    <source>
        <dbReference type="EMBL" id="EQB61608.1"/>
    </source>
</evidence>
<keyword evidence="2" id="KW-1185">Reference proteome</keyword>
<gene>
    <name evidence="1" type="ORF">NAPIS_ORF00802</name>
</gene>
<protein>
    <submittedName>
        <fullName evidence="1">Uncharacterized protein</fullName>
    </submittedName>
</protein>
<dbReference type="AlphaFoldDB" id="T0LB72"/>
<organism evidence="1 2">
    <name type="scientific">Vairimorpha apis BRL 01</name>
    <dbReference type="NCBI Taxonomy" id="1037528"/>
    <lineage>
        <taxon>Eukaryota</taxon>
        <taxon>Fungi</taxon>
        <taxon>Fungi incertae sedis</taxon>
        <taxon>Microsporidia</taxon>
        <taxon>Nosematidae</taxon>
        <taxon>Vairimorpha</taxon>
    </lineage>
</organism>
<evidence type="ECO:0000313" key="2">
    <source>
        <dbReference type="Proteomes" id="UP000053780"/>
    </source>
</evidence>
<dbReference type="VEuPathDB" id="MicrosporidiaDB:NAPIS_ORF00802"/>
<dbReference type="EMBL" id="KE647117">
    <property type="protein sequence ID" value="EQB61608.1"/>
    <property type="molecule type" value="Genomic_DNA"/>
</dbReference>
<sequence>MKFSELLIMINDTEVYKKISKTKYNPSDIFYYFMDRLEQRLEGKNLKDLNEIDRYVLIKYHEKLEDSKEEGEI</sequence>
<reference evidence="1 2" key="1">
    <citation type="journal article" date="2013" name="BMC Genomics">
        <title>Genome sequencing and comparative genomics of honey bee microsporidia, Nosema apis reveal novel insights into host-parasite interactions.</title>
        <authorList>
            <person name="Chen Yp."/>
            <person name="Pettis J.S."/>
            <person name="Zhao Y."/>
            <person name="Liu X."/>
            <person name="Tallon L.J."/>
            <person name="Sadzewicz L.D."/>
            <person name="Li R."/>
            <person name="Zheng H."/>
            <person name="Huang S."/>
            <person name="Zhang X."/>
            <person name="Hamilton M.C."/>
            <person name="Pernal S.F."/>
            <person name="Melathopoulos A.P."/>
            <person name="Yan X."/>
            <person name="Evans J.D."/>
        </authorList>
    </citation>
    <scope>NUCLEOTIDE SEQUENCE [LARGE SCALE GENOMIC DNA]</scope>
    <source>
        <strain evidence="1 2">BRL 01</strain>
    </source>
</reference>